<accession>A0A9D2VGA5</accession>
<dbReference type="PANTHER" id="PTHR13610:SF11">
    <property type="entry name" value="METHYLTRANSFERASE DOMAIN-CONTAINING PROTEIN"/>
    <property type="match status" value="1"/>
</dbReference>
<dbReference type="InterPro" id="IPR026170">
    <property type="entry name" value="FAM173A/B"/>
</dbReference>
<organism evidence="5 6">
    <name type="scientific">Paenalcaligenes hominis</name>
    <dbReference type="NCBI Taxonomy" id="643674"/>
    <lineage>
        <taxon>Bacteria</taxon>
        <taxon>Pseudomonadati</taxon>
        <taxon>Pseudomonadota</taxon>
        <taxon>Betaproteobacteria</taxon>
        <taxon>Burkholderiales</taxon>
        <taxon>Alcaligenaceae</taxon>
        <taxon>Paenalcaligenes</taxon>
    </lineage>
</organism>
<sequence>MFSDLMDDMDDLDGYSIEPKFFLDVPFVPTDDALIAAMLRLVDIKKTDTLYDLGAGDGRIVITAAQKFGIRAIGVELDPLRVSEAMEDAAHARVEHLVDFLEEDLFKADFSSASVVTMYLMDSVNVMLRPRLLNELRPGTRIVSHAFDMGDWRADVEESLGGITLYKWVIPAKVEGTWQWEGVDGCIYHLELQQKYQDVTGEVWVDDEPAQLVECTLNGARLDLRVQTHDSDQPQYMVLSFEADAKNPELEWF</sequence>
<dbReference type="PANTHER" id="PTHR13610">
    <property type="entry name" value="METHYLTRANSFERASE DOMAIN-CONTAINING PROTEIN"/>
    <property type="match status" value="1"/>
</dbReference>
<feature type="domain" description="DOT1" evidence="4">
    <location>
        <begin position="33"/>
        <end position="118"/>
    </location>
</feature>
<evidence type="ECO:0000256" key="2">
    <source>
        <dbReference type="ARBA" id="ARBA00022679"/>
    </source>
</evidence>
<keyword evidence="2" id="KW-0808">Transferase</keyword>
<protein>
    <submittedName>
        <fullName evidence="5">50S ribosomal protein L11 methyltransferase</fullName>
    </submittedName>
</protein>
<dbReference type="SUPFAM" id="SSF53335">
    <property type="entry name" value="S-adenosyl-L-methionine-dependent methyltransferases"/>
    <property type="match status" value="1"/>
</dbReference>
<keyword evidence="5" id="KW-0689">Ribosomal protein</keyword>
<dbReference type="InterPro" id="IPR029063">
    <property type="entry name" value="SAM-dependent_MTases_sf"/>
</dbReference>
<dbReference type="GO" id="GO:0031151">
    <property type="term" value="F:histone H3K79 methyltransferase activity"/>
    <property type="evidence" value="ECO:0007669"/>
    <property type="project" value="InterPro"/>
</dbReference>
<dbReference type="Proteomes" id="UP000700248">
    <property type="component" value="Unassembled WGS sequence"/>
</dbReference>
<proteinExistence type="predicted"/>
<dbReference type="AlphaFoldDB" id="A0A9D2VGA5"/>
<evidence type="ECO:0000256" key="1">
    <source>
        <dbReference type="ARBA" id="ARBA00022603"/>
    </source>
</evidence>
<comment type="caution">
    <text evidence="5">The sequence shown here is derived from an EMBL/GenBank/DDBJ whole genome shotgun (WGS) entry which is preliminary data.</text>
</comment>
<dbReference type="GO" id="GO:0032259">
    <property type="term" value="P:methylation"/>
    <property type="evidence" value="ECO:0007669"/>
    <property type="project" value="UniProtKB-KW"/>
</dbReference>
<gene>
    <name evidence="5" type="ORF">K8U84_06005</name>
</gene>
<evidence type="ECO:0000259" key="4">
    <source>
        <dbReference type="Pfam" id="PF08123"/>
    </source>
</evidence>
<dbReference type="GO" id="GO:0005840">
    <property type="term" value="C:ribosome"/>
    <property type="evidence" value="ECO:0007669"/>
    <property type="project" value="UniProtKB-KW"/>
</dbReference>
<dbReference type="CDD" id="cd02440">
    <property type="entry name" value="AdoMet_MTases"/>
    <property type="match status" value="1"/>
</dbReference>
<dbReference type="RefSeq" id="WP_276830832.1">
    <property type="nucleotide sequence ID" value="NZ_DYTQ01000071.1"/>
</dbReference>
<reference evidence="5" key="1">
    <citation type="journal article" date="2021" name="PeerJ">
        <title>Extensive microbial diversity within the chicken gut microbiome revealed by metagenomics and culture.</title>
        <authorList>
            <person name="Gilroy R."/>
            <person name="Ravi A."/>
            <person name="Getino M."/>
            <person name="Pursley I."/>
            <person name="Horton D.L."/>
            <person name="Alikhan N.F."/>
            <person name="Baker D."/>
            <person name="Gharbi K."/>
            <person name="Hall N."/>
            <person name="Watson M."/>
            <person name="Adriaenssens E.M."/>
            <person name="Foster-Nyarko E."/>
            <person name="Jarju S."/>
            <person name="Secka A."/>
            <person name="Antonio M."/>
            <person name="Oren A."/>
            <person name="Chaudhuri R.R."/>
            <person name="La Ragione R."/>
            <person name="Hildebrand F."/>
            <person name="Pallen M.J."/>
        </authorList>
    </citation>
    <scope>NUCLEOTIDE SEQUENCE</scope>
    <source>
        <strain evidence="5">CHK175-13533</strain>
    </source>
</reference>
<evidence type="ECO:0000313" key="6">
    <source>
        <dbReference type="Proteomes" id="UP000700248"/>
    </source>
</evidence>
<name>A0A9D2VGA5_9BURK</name>
<keyword evidence="5" id="KW-0687">Ribonucleoprotein</keyword>
<dbReference type="InterPro" id="IPR025789">
    <property type="entry name" value="DOT1_dom"/>
</dbReference>
<dbReference type="EMBL" id="DYTQ01000071">
    <property type="protein sequence ID" value="HJH24091.1"/>
    <property type="molecule type" value="Genomic_DNA"/>
</dbReference>
<dbReference type="Pfam" id="PF08123">
    <property type="entry name" value="DOT1"/>
    <property type="match status" value="1"/>
</dbReference>
<evidence type="ECO:0000313" key="5">
    <source>
        <dbReference type="EMBL" id="HJH24091.1"/>
    </source>
</evidence>
<reference evidence="5" key="2">
    <citation type="submission" date="2021-09" db="EMBL/GenBank/DDBJ databases">
        <authorList>
            <person name="Gilroy R."/>
        </authorList>
    </citation>
    <scope>NUCLEOTIDE SEQUENCE</scope>
    <source>
        <strain evidence="5">CHK175-13533</strain>
    </source>
</reference>
<keyword evidence="1 5" id="KW-0489">Methyltransferase</keyword>
<keyword evidence="3" id="KW-0949">S-adenosyl-L-methionine</keyword>
<dbReference type="Gene3D" id="3.40.50.150">
    <property type="entry name" value="Vaccinia Virus protein VP39"/>
    <property type="match status" value="1"/>
</dbReference>
<evidence type="ECO:0000256" key="3">
    <source>
        <dbReference type="ARBA" id="ARBA00022691"/>
    </source>
</evidence>